<accession>A0A8X6XQU3</accession>
<feature type="region of interest" description="Disordered" evidence="1">
    <location>
        <begin position="67"/>
        <end position="86"/>
    </location>
</feature>
<evidence type="ECO:0000256" key="1">
    <source>
        <dbReference type="SAM" id="MobiDB-lite"/>
    </source>
</evidence>
<dbReference type="EMBL" id="BMAV01012128">
    <property type="protein sequence ID" value="GFY58508.1"/>
    <property type="molecule type" value="Genomic_DNA"/>
</dbReference>
<organism evidence="2 3">
    <name type="scientific">Trichonephila inaurata madagascariensis</name>
    <dbReference type="NCBI Taxonomy" id="2747483"/>
    <lineage>
        <taxon>Eukaryota</taxon>
        <taxon>Metazoa</taxon>
        <taxon>Ecdysozoa</taxon>
        <taxon>Arthropoda</taxon>
        <taxon>Chelicerata</taxon>
        <taxon>Arachnida</taxon>
        <taxon>Araneae</taxon>
        <taxon>Araneomorphae</taxon>
        <taxon>Entelegynae</taxon>
        <taxon>Araneoidea</taxon>
        <taxon>Nephilidae</taxon>
        <taxon>Trichonephila</taxon>
        <taxon>Trichonephila inaurata</taxon>
    </lineage>
</organism>
<proteinExistence type="predicted"/>
<evidence type="ECO:0000313" key="2">
    <source>
        <dbReference type="EMBL" id="GFY58508.1"/>
    </source>
</evidence>
<dbReference type="Proteomes" id="UP000886998">
    <property type="component" value="Unassembled WGS sequence"/>
</dbReference>
<gene>
    <name evidence="2" type="ORF">TNIN_372701</name>
</gene>
<name>A0A8X6XQU3_9ARAC</name>
<reference evidence="2" key="1">
    <citation type="submission" date="2020-08" db="EMBL/GenBank/DDBJ databases">
        <title>Multicomponent nature underlies the extraordinary mechanical properties of spider dragline silk.</title>
        <authorList>
            <person name="Kono N."/>
            <person name="Nakamura H."/>
            <person name="Mori M."/>
            <person name="Yoshida Y."/>
            <person name="Ohtoshi R."/>
            <person name="Malay A.D."/>
            <person name="Moran D.A.P."/>
            <person name="Tomita M."/>
            <person name="Numata K."/>
            <person name="Arakawa K."/>
        </authorList>
    </citation>
    <scope>NUCLEOTIDE SEQUENCE</scope>
</reference>
<evidence type="ECO:0000313" key="3">
    <source>
        <dbReference type="Proteomes" id="UP000886998"/>
    </source>
</evidence>
<protein>
    <submittedName>
        <fullName evidence="2">Uncharacterized protein</fullName>
    </submittedName>
</protein>
<dbReference type="AlphaFoldDB" id="A0A8X6XQU3"/>
<keyword evidence="3" id="KW-1185">Reference proteome</keyword>
<comment type="caution">
    <text evidence="2">The sequence shown here is derived from an EMBL/GenBank/DDBJ whole genome shotgun (WGS) entry which is preliminary data.</text>
</comment>
<sequence length="113" mass="12895">MKLNIGIRRPQSLDGRNYVQIKVFKNGAEQTRPHTERLKPRIINIPPPEKGKKNPFTSYHLSFVRSADDLRTSSTRPTPHPQVGYSLPVDSRRFGLRNACCPALSANRLVFRN</sequence>